<dbReference type="PANTHER" id="PTHR44167:SF24">
    <property type="entry name" value="SERINE_THREONINE-PROTEIN KINASE CHK2"/>
    <property type="match status" value="1"/>
</dbReference>
<dbReference type="InterPro" id="IPR011009">
    <property type="entry name" value="Kinase-like_dom_sf"/>
</dbReference>
<name>V6LVN6_9EUKA</name>
<dbReference type="GO" id="GO:0005634">
    <property type="term" value="C:nucleus"/>
    <property type="evidence" value="ECO:0007669"/>
    <property type="project" value="TreeGrafter"/>
</dbReference>
<feature type="domain" description="Protein kinase" evidence="1">
    <location>
        <begin position="2"/>
        <end position="280"/>
    </location>
</feature>
<dbReference type="InterPro" id="IPR008271">
    <property type="entry name" value="Ser/Thr_kinase_AS"/>
</dbReference>
<keyword evidence="2" id="KW-0418">Kinase</keyword>
<dbReference type="GO" id="GO:0004674">
    <property type="term" value="F:protein serine/threonine kinase activity"/>
    <property type="evidence" value="ECO:0007669"/>
    <property type="project" value="TreeGrafter"/>
</dbReference>
<dbReference type="OrthoDB" id="6718656at2759"/>
<dbReference type="PANTHER" id="PTHR44167">
    <property type="entry name" value="OVARIAN-SPECIFIC SERINE/THREONINE-PROTEIN KINASE LOK-RELATED"/>
    <property type="match status" value="1"/>
</dbReference>
<dbReference type="SUPFAM" id="SSF56112">
    <property type="entry name" value="Protein kinase-like (PK-like)"/>
    <property type="match status" value="1"/>
</dbReference>
<dbReference type="PROSITE" id="PS00108">
    <property type="entry name" value="PROTEIN_KINASE_ST"/>
    <property type="match status" value="1"/>
</dbReference>
<reference evidence="3" key="2">
    <citation type="submission" date="2020-12" db="EMBL/GenBank/DDBJ databases">
        <title>New Spironucleus salmonicida genome in near-complete chromosomes.</title>
        <authorList>
            <person name="Xu F."/>
            <person name="Kurt Z."/>
            <person name="Jimenez-Gonzalez A."/>
            <person name="Astvaldsson A."/>
            <person name="Andersson J.O."/>
            <person name="Svard S.G."/>
        </authorList>
    </citation>
    <scope>NUCLEOTIDE SEQUENCE</scope>
    <source>
        <strain evidence="3">ATCC 50377</strain>
    </source>
</reference>
<evidence type="ECO:0000313" key="4">
    <source>
        <dbReference type="Proteomes" id="UP000018208"/>
    </source>
</evidence>
<dbReference type="Gene3D" id="1.10.510.10">
    <property type="entry name" value="Transferase(Phosphotransferase) domain 1"/>
    <property type="match status" value="1"/>
</dbReference>
<dbReference type="SMART" id="SM00220">
    <property type="entry name" value="S_TKc"/>
    <property type="match status" value="1"/>
</dbReference>
<proteinExistence type="predicted"/>
<dbReference type="AlphaFoldDB" id="V6LVN6"/>
<accession>V6LVN6</accession>
<dbReference type="EMBL" id="KI545981">
    <property type="protein sequence ID" value="EST48682.1"/>
    <property type="molecule type" value="Genomic_DNA"/>
</dbReference>
<dbReference type="GO" id="GO:0005524">
    <property type="term" value="F:ATP binding"/>
    <property type="evidence" value="ECO:0007669"/>
    <property type="project" value="InterPro"/>
</dbReference>
<dbReference type="Proteomes" id="UP000018208">
    <property type="component" value="Unassembled WGS sequence"/>
</dbReference>
<keyword evidence="2" id="KW-0808">Transferase</keyword>
<dbReference type="PROSITE" id="PS50011">
    <property type="entry name" value="PROTEIN_KINASE_DOM"/>
    <property type="match status" value="1"/>
</dbReference>
<evidence type="ECO:0000313" key="3">
    <source>
        <dbReference type="EMBL" id="KAH0573765.1"/>
    </source>
</evidence>
<evidence type="ECO:0000313" key="2">
    <source>
        <dbReference type="EMBL" id="EST48682.1"/>
    </source>
</evidence>
<dbReference type="InterPro" id="IPR000719">
    <property type="entry name" value="Prot_kinase_dom"/>
</dbReference>
<evidence type="ECO:0000259" key="1">
    <source>
        <dbReference type="PROSITE" id="PS50011"/>
    </source>
</evidence>
<dbReference type="EMBL" id="AUWU02000004">
    <property type="protein sequence ID" value="KAH0573765.1"/>
    <property type="molecule type" value="Genomic_DNA"/>
</dbReference>
<organism evidence="2">
    <name type="scientific">Spironucleus salmonicida</name>
    <dbReference type="NCBI Taxonomy" id="348837"/>
    <lineage>
        <taxon>Eukaryota</taxon>
        <taxon>Metamonada</taxon>
        <taxon>Diplomonadida</taxon>
        <taxon>Hexamitidae</taxon>
        <taxon>Hexamitinae</taxon>
        <taxon>Spironucleus</taxon>
    </lineage>
</organism>
<dbReference type="Pfam" id="PF00069">
    <property type="entry name" value="Pkinase"/>
    <property type="match status" value="1"/>
</dbReference>
<reference evidence="2 3" key="1">
    <citation type="journal article" date="2014" name="PLoS Genet.">
        <title>The Genome of Spironucleus salmonicida Highlights a Fish Pathogen Adapted to Fluctuating Environments.</title>
        <authorList>
            <person name="Xu F."/>
            <person name="Jerlstrom-Hultqvist J."/>
            <person name="Einarsson E."/>
            <person name="Astvaldsson A."/>
            <person name="Svard S.G."/>
            <person name="Andersson J.O."/>
        </authorList>
    </citation>
    <scope>NUCLEOTIDE SEQUENCE</scope>
    <source>
        <strain evidence="3">ATCC 50377</strain>
    </source>
</reference>
<gene>
    <name evidence="2" type="ORF">SS50377_11295</name>
    <name evidence="3" type="ORF">SS50377_23700</name>
</gene>
<sequence>MYKVIKFLSAGSYASVYEIEDEFNMRFALKRIYRKIPVTTLEMHKFIDSDFIIQPLQLIITKNITLNIIYPLAVCDARTYFKQHFTFQQLAIFVSDALYGLNTIHKIQISHRDIKLDNFLVFETGKKLSFKICDFGISQSYNTVSRNQPQYTPIECIFKMPYTCQSDLYSFGIVLLKLLGVKFQIKSKFDQIDIVKSGQRQLVKTLKCIKNLKHKDLLQKRIQCRNEFFSLSNQCRNDKYDIFREMACLCLQMPCQRPTAADLILMFENQLGSIKEHRTLH</sequence>
<keyword evidence="4" id="KW-1185">Reference proteome</keyword>
<protein>
    <submittedName>
        <fullName evidence="2">Kinase</fullName>
    </submittedName>
</protein>
<dbReference type="VEuPathDB" id="GiardiaDB:SS50377_23700"/>
<dbReference type="GO" id="GO:0044773">
    <property type="term" value="P:mitotic DNA damage checkpoint signaling"/>
    <property type="evidence" value="ECO:0007669"/>
    <property type="project" value="TreeGrafter"/>
</dbReference>